<gene>
    <name evidence="1" type="ORF">N5P18_10210</name>
</gene>
<dbReference type="PANTHER" id="PTHR42941">
    <property type="entry name" value="SLL1037 PROTEIN"/>
    <property type="match status" value="1"/>
</dbReference>
<proteinExistence type="predicted"/>
<dbReference type="InterPro" id="IPR011852">
    <property type="entry name" value="TRAP_TAXI"/>
</dbReference>
<dbReference type="RefSeq" id="WP_169701780.1">
    <property type="nucleotide sequence ID" value="NZ_CP104874.1"/>
</dbReference>
<dbReference type="Gene3D" id="3.40.190.10">
    <property type="entry name" value="Periplasmic binding protein-like II"/>
    <property type="match status" value="2"/>
</dbReference>
<sequence>MPPARRAVLGAGLAAPLLGTPALTACGGRSWDDLPDARLTIATGNPGGVFHRYGEALAEVFAERLGLGVRTRGTNASIDNVREVSQRVSDIGFTLADVAADARRGRGEFREPVDIVAMARAYDSFVHLVVRADSGIRSLEDLRGRRVSLGATGSGTRGIAWRVVRAAGLADEDIEQIAETLQESADAIAQDTLDAFFFVSGLPNTAVLRLSEQVPIRLVPLGTMAPRLARDHGAEFSRSSIPASTYGLERAVDTVSVQNHVLVRPDLDDDLVYALTRVMFEEQPAIEELAPGLRQPNVGTAIYTSPLPLHPGALRYYREQR</sequence>
<dbReference type="NCBIfam" id="TIGR02122">
    <property type="entry name" value="TRAP_TAXI"/>
    <property type="match status" value="1"/>
</dbReference>
<dbReference type="PROSITE" id="PS51257">
    <property type="entry name" value="PROKAR_LIPOPROTEIN"/>
    <property type="match status" value="1"/>
</dbReference>
<name>A0ABZ2FC21_9MICO</name>
<dbReference type="EMBL" id="CP104874">
    <property type="protein sequence ID" value="WWF04073.1"/>
    <property type="molecule type" value="Genomic_DNA"/>
</dbReference>
<evidence type="ECO:0000313" key="2">
    <source>
        <dbReference type="Proteomes" id="UP001381003"/>
    </source>
</evidence>
<dbReference type="SUPFAM" id="SSF53850">
    <property type="entry name" value="Periplasmic binding protein-like II"/>
    <property type="match status" value="1"/>
</dbReference>
<keyword evidence="2" id="KW-1185">Reference proteome</keyword>
<dbReference type="PANTHER" id="PTHR42941:SF1">
    <property type="entry name" value="SLL1037 PROTEIN"/>
    <property type="match status" value="1"/>
</dbReference>
<dbReference type="Proteomes" id="UP001381003">
    <property type="component" value="Chromosome"/>
</dbReference>
<dbReference type="Pfam" id="PF16868">
    <property type="entry name" value="NMT1_3"/>
    <property type="match status" value="1"/>
</dbReference>
<evidence type="ECO:0000313" key="1">
    <source>
        <dbReference type="EMBL" id="WWF04073.1"/>
    </source>
</evidence>
<protein>
    <submittedName>
        <fullName evidence="1">TAXI family TRAP transporter solute-binding subunit</fullName>
    </submittedName>
</protein>
<accession>A0ABZ2FC21</accession>
<reference evidence="1 2" key="1">
    <citation type="submission" date="2022-09" db="EMBL/GenBank/DDBJ databases">
        <title>Complete genome sequence of Janibacter terrae strain COS04-44, PCL-degrading bacteria isolated from oil spilled coast.</title>
        <authorList>
            <person name="Park H."/>
            <person name="Kim J.Y."/>
            <person name="An S.H."/>
            <person name="Lee C.M."/>
            <person name="Weon H.-Y."/>
        </authorList>
    </citation>
    <scope>NUCLEOTIDE SEQUENCE [LARGE SCALE GENOMIC DNA]</scope>
    <source>
        <strain evidence="1 2">COS04-44</strain>
    </source>
</reference>
<organism evidence="1 2">
    <name type="scientific">Janibacter terrae</name>
    <dbReference type="NCBI Taxonomy" id="103817"/>
    <lineage>
        <taxon>Bacteria</taxon>
        <taxon>Bacillati</taxon>
        <taxon>Actinomycetota</taxon>
        <taxon>Actinomycetes</taxon>
        <taxon>Micrococcales</taxon>
        <taxon>Intrasporangiaceae</taxon>
        <taxon>Janibacter</taxon>
    </lineage>
</organism>